<accession>A0A1B2ELL5</accession>
<dbReference type="OrthoDB" id="7068882at2"/>
<protein>
    <recommendedName>
        <fullName evidence="3">DUF1134 domain-containing protein</fullName>
    </recommendedName>
</protein>
<keyword evidence="1" id="KW-0732">Signal</keyword>
<reference evidence="2" key="1">
    <citation type="submission" date="2016-07" db="EMBL/GenBank/DDBJ databases">
        <title>Microvirga ossetica sp. nov. a new species of rhizobia isolated from root nodules of the legume species Vicia alpestris Steven originated from North Ossetia region in the Caucasus.</title>
        <authorList>
            <person name="Safronova V.I."/>
            <person name="Kuznetsova I.G."/>
            <person name="Sazanova A.L."/>
            <person name="Belimov A."/>
            <person name="Andronov E."/>
            <person name="Osledkin Y.S."/>
            <person name="Onishchuk O.P."/>
            <person name="Kurchak O.N."/>
            <person name="Shaposhnikov A.I."/>
            <person name="Willems A."/>
            <person name="Tikhonovich I.A."/>
        </authorList>
    </citation>
    <scope>NUCLEOTIDE SEQUENCE [LARGE SCALE GENOMIC DNA]</scope>
    <source>
        <strain evidence="2">V5/3M</strain>
    </source>
</reference>
<evidence type="ECO:0000313" key="2">
    <source>
        <dbReference type="EMBL" id="ANY80883.1"/>
    </source>
</evidence>
<evidence type="ECO:0000256" key="1">
    <source>
        <dbReference type="SAM" id="SignalP"/>
    </source>
</evidence>
<gene>
    <name evidence="2" type="ORF">BB934_23815</name>
</gene>
<dbReference type="KEGG" id="moc:BB934_23815"/>
<evidence type="ECO:0008006" key="3">
    <source>
        <dbReference type="Google" id="ProtNLM"/>
    </source>
</evidence>
<proteinExistence type="predicted"/>
<sequence length="153" mass="15955">MASHFSDRGPKAVLLAAIIAATSSYAEAQTPAAPPAAARVSISQVHLALVGSAAVGGGTLHFKGHNYPFTINGLGIGGLGVSKLEATGEVYQLARVSDLDGVYGQVRVGWALAEQGNGRLWLENDKGVVLRLRTKRQGLMLAVGADAVRIRLR</sequence>
<dbReference type="EMBL" id="CP016616">
    <property type="protein sequence ID" value="ANY80883.1"/>
    <property type="molecule type" value="Genomic_DNA"/>
</dbReference>
<dbReference type="AlphaFoldDB" id="A0A1B2ELL5"/>
<name>A0A1B2ELL5_9HYPH</name>
<dbReference type="RefSeq" id="WP_099511955.1">
    <property type="nucleotide sequence ID" value="NZ_CP016616.1"/>
</dbReference>
<feature type="signal peptide" evidence="1">
    <location>
        <begin position="1"/>
        <end position="28"/>
    </location>
</feature>
<organism evidence="2">
    <name type="scientific">Microvirga ossetica</name>
    <dbReference type="NCBI Taxonomy" id="1882682"/>
    <lineage>
        <taxon>Bacteria</taxon>
        <taxon>Pseudomonadati</taxon>
        <taxon>Pseudomonadota</taxon>
        <taxon>Alphaproteobacteria</taxon>
        <taxon>Hyphomicrobiales</taxon>
        <taxon>Methylobacteriaceae</taxon>
        <taxon>Microvirga</taxon>
    </lineage>
</organism>
<feature type="chain" id="PRO_5008536242" description="DUF1134 domain-containing protein" evidence="1">
    <location>
        <begin position="29"/>
        <end position="153"/>
    </location>
</feature>